<dbReference type="Proteomes" id="UP000673447">
    <property type="component" value="Unassembled WGS sequence"/>
</dbReference>
<proteinExistence type="predicted"/>
<reference evidence="2" key="2">
    <citation type="submission" date="2021-03" db="EMBL/GenBank/DDBJ databases">
        <authorList>
            <person name="Cao W."/>
        </authorList>
    </citation>
    <scope>NUCLEOTIDE SEQUENCE</scope>
    <source>
        <strain evidence="2">110414</strain>
    </source>
</reference>
<dbReference type="RefSeq" id="WP_210536676.1">
    <property type="nucleotide sequence ID" value="NZ_JAGKTC010000002.1"/>
</dbReference>
<evidence type="ECO:0000313" key="3">
    <source>
        <dbReference type="Proteomes" id="UP000673447"/>
    </source>
</evidence>
<protein>
    <submittedName>
        <fullName evidence="2">Starvation-inducible protein</fullName>
    </submittedName>
</protein>
<name>A0A940X441_9GAMM</name>
<dbReference type="Pfam" id="PF07769">
    <property type="entry name" value="PsiF_repeat"/>
    <property type="match status" value="2"/>
</dbReference>
<gene>
    <name evidence="2" type="ORF">J5837_10400</name>
</gene>
<feature type="signal peptide" evidence="1">
    <location>
        <begin position="1"/>
        <end position="22"/>
    </location>
</feature>
<accession>A0A940X441</accession>
<comment type="caution">
    <text evidence="2">The sequence shown here is derived from an EMBL/GenBank/DDBJ whole genome shotgun (WGS) entry which is preliminary data.</text>
</comment>
<evidence type="ECO:0000313" key="2">
    <source>
        <dbReference type="EMBL" id="MBP3984822.1"/>
    </source>
</evidence>
<reference evidence="2" key="1">
    <citation type="journal article" date="2016" name="Int. J. Syst. Evol. Microbiol.">
        <title>Pseudoxanthomonas helianthi sp. nov., isolated from roots of Jerusalem artichoke (Helianthus tuberosus).</title>
        <authorList>
            <person name="Kittiwongwattana C."/>
            <person name="Thawai C."/>
        </authorList>
    </citation>
    <scope>NUCLEOTIDE SEQUENCE</scope>
    <source>
        <strain evidence="2">110414</strain>
    </source>
</reference>
<evidence type="ECO:0000256" key="1">
    <source>
        <dbReference type="SAM" id="SignalP"/>
    </source>
</evidence>
<organism evidence="2 3">
    <name type="scientific">Pseudoxanthomonas helianthi</name>
    <dbReference type="NCBI Taxonomy" id="1453541"/>
    <lineage>
        <taxon>Bacteria</taxon>
        <taxon>Pseudomonadati</taxon>
        <taxon>Pseudomonadota</taxon>
        <taxon>Gammaproteobacteria</taxon>
        <taxon>Lysobacterales</taxon>
        <taxon>Lysobacteraceae</taxon>
        <taxon>Pseudoxanthomonas</taxon>
    </lineage>
</organism>
<keyword evidence="1" id="KW-0732">Signal</keyword>
<keyword evidence="3" id="KW-1185">Reference proteome</keyword>
<dbReference type="AlphaFoldDB" id="A0A940X441"/>
<sequence length="104" mass="10549">MKLPSRVAVALTLAMAAGPLFAATATPAAKPLSAQQQRMAQCAAQNKGKTGADYKAAQSACLSGKAAPVANMTAQQRMAKCAAENKGKKGADYKAAQSACLKAH</sequence>
<feature type="chain" id="PRO_5037121340" evidence="1">
    <location>
        <begin position="23"/>
        <end position="104"/>
    </location>
</feature>
<dbReference type="InterPro" id="IPR011690">
    <property type="entry name" value="P_starv_induced_PsiF"/>
</dbReference>
<dbReference type="EMBL" id="JAGKTC010000002">
    <property type="protein sequence ID" value="MBP3984822.1"/>
    <property type="molecule type" value="Genomic_DNA"/>
</dbReference>